<sequence>MFGTTLNNIWRQLGHPVNQMKVFENVYKQKDNSQWSNPRAEEVAVVEGMLGRREQQRGTEYSVSAPKPTTRLLNHDILGAPLLLRPRRHSRGVTTCVIECRSSATSEVAIRTSSIE</sequence>
<evidence type="ECO:0000313" key="1">
    <source>
        <dbReference type="EMBL" id="KAL0331561.1"/>
    </source>
</evidence>
<dbReference type="EMBL" id="JACGWK010000010">
    <property type="protein sequence ID" value="KAL0331561.1"/>
    <property type="molecule type" value="Genomic_DNA"/>
</dbReference>
<proteinExistence type="predicted"/>
<reference evidence="1" key="2">
    <citation type="journal article" date="2024" name="Plant">
        <title>Genomic evolution and insights into agronomic trait innovations of Sesamum species.</title>
        <authorList>
            <person name="Miao H."/>
            <person name="Wang L."/>
            <person name="Qu L."/>
            <person name="Liu H."/>
            <person name="Sun Y."/>
            <person name="Le M."/>
            <person name="Wang Q."/>
            <person name="Wei S."/>
            <person name="Zheng Y."/>
            <person name="Lin W."/>
            <person name="Duan Y."/>
            <person name="Cao H."/>
            <person name="Xiong S."/>
            <person name="Wang X."/>
            <person name="Wei L."/>
            <person name="Li C."/>
            <person name="Ma Q."/>
            <person name="Ju M."/>
            <person name="Zhao R."/>
            <person name="Li G."/>
            <person name="Mu C."/>
            <person name="Tian Q."/>
            <person name="Mei H."/>
            <person name="Zhang T."/>
            <person name="Gao T."/>
            <person name="Zhang H."/>
        </authorList>
    </citation>
    <scope>NUCLEOTIDE SEQUENCE</scope>
    <source>
        <strain evidence="1">G01</strain>
    </source>
</reference>
<organism evidence="1">
    <name type="scientific">Sesamum angustifolium</name>
    <dbReference type="NCBI Taxonomy" id="2727405"/>
    <lineage>
        <taxon>Eukaryota</taxon>
        <taxon>Viridiplantae</taxon>
        <taxon>Streptophyta</taxon>
        <taxon>Embryophyta</taxon>
        <taxon>Tracheophyta</taxon>
        <taxon>Spermatophyta</taxon>
        <taxon>Magnoliopsida</taxon>
        <taxon>eudicotyledons</taxon>
        <taxon>Gunneridae</taxon>
        <taxon>Pentapetalae</taxon>
        <taxon>asterids</taxon>
        <taxon>lamiids</taxon>
        <taxon>Lamiales</taxon>
        <taxon>Pedaliaceae</taxon>
        <taxon>Sesamum</taxon>
    </lineage>
</organism>
<name>A0AAW2MKI8_9LAMI</name>
<reference evidence="1" key="1">
    <citation type="submission" date="2020-06" db="EMBL/GenBank/DDBJ databases">
        <authorList>
            <person name="Li T."/>
            <person name="Hu X."/>
            <person name="Zhang T."/>
            <person name="Song X."/>
            <person name="Zhang H."/>
            <person name="Dai N."/>
            <person name="Sheng W."/>
            <person name="Hou X."/>
            <person name="Wei L."/>
        </authorList>
    </citation>
    <scope>NUCLEOTIDE SEQUENCE</scope>
    <source>
        <strain evidence="1">G01</strain>
        <tissue evidence="1">Leaf</tissue>
    </source>
</reference>
<gene>
    <name evidence="1" type="ORF">Sangu_1701600</name>
</gene>
<dbReference type="AlphaFoldDB" id="A0AAW2MKI8"/>
<accession>A0AAW2MKI8</accession>
<comment type="caution">
    <text evidence="1">The sequence shown here is derived from an EMBL/GenBank/DDBJ whole genome shotgun (WGS) entry which is preliminary data.</text>
</comment>
<protein>
    <submittedName>
        <fullName evidence="1">Uncharacterized protein</fullName>
    </submittedName>
</protein>